<accession>A0A1I8AGM6</accession>
<keyword evidence="1" id="KW-1185">Reference proteome</keyword>
<name>A0A1I8AGM6_9BILA</name>
<dbReference type="Proteomes" id="UP000095287">
    <property type="component" value="Unplaced"/>
</dbReference>
<dbReference type="WBParaSite" id="L893_g5740.t1">
    <property type="protein sequence ID" value="L893_g5740.t1"/>
    <property type="gene ID" value="L893_g5740"/>
</dbReference>
<reference evidence="2" key="1">
    <citation type="submission" date="2016-11" db="UniProtKB">
        <authorList>
            <consortium name="WormBaseParasite"/>
        </authorList>
    </citation>
    <scope>IDENTIFICATION</scope>
</reference>
<evidence type="ECO:0000313" key="2">
    <source>
        <dbReference type="WBParaSite" id="L893_g5740.t1"/>
    </source>
</evidence>
<evidence type="ECO:0000313" key="1">
    <source>
        <dbReference type="Proteomes" id="UP000095287"/>
    </source>
</evidence>
<protein>
    <submittedName>
        <fullName evidence="2">FBA_2 domain-containing protein</fullName>
    </submittedName>
</protein>
<organism evidence="1 2">
    <name type="scientific">Steinernema glaseri</name>
    <dbReference type="NCBI Taxonomy" id="37863"/>
    <lineage>
        <taxon>Eukaryota</taxon>
        <taxon>Metazoa</taxon>
        <taxon>Ecdysozoa</taxon>
        <taxon>Nematoda</taxon>
        <taxon>Chromadorea</taxon>
        <taxon>Rhabditida</taxon>
        <taxon>Tylenchina</taxon>
        <taxon>Panagrolaimomorpha</taxon>
        <taxon>Strongyloidoidea</taxon>
        <taxon>Steinernematidae</taxon>
        <taxon>Steinernema</taxon>
    </lineage>
</organism>
<proteinExistence type="predicted"/>
<dbReference type="AlphaFoldDB" id="A0A1I8AGM6"/>
<sequence>MLSLTVPQHLSISFRSTFTLSGNQETTEQMCSLIERVDMESVPFAFCLSVVHTLPVTSFDLYKPPVQSGTNHSNLIRLSSAIWREAVLSLSKDEEDGKKMYRVMSSITIFPGKERGMCFCELTEDTHRFPSTLTLRDVESSRFLRSGDVSFRDRPLLRADAEHISLKDAFIKLVIPFSAVSVDFQINVDYLFFIDVLNNLHKHQLVLSSVCLQNQSSMIYGKVETELNNFLTFQIEQGCLRHFYAPDRHHIPFSIPKEVFLKLLIQPQLEVTADFPVAFSTEALEDFVARWKNSSTYCYHESLTFDDNLDHENLQRMGFKEITKWKKLRRFVRAVGFGSRINSYRTYCVDSSKYSLRLRFSSVTRMGLIRTWRNVKTLTPR</sequence>